<feature type="region of interest" description="Disordered" evidence="1">
    <location>
        <begin position="1385"/>
        <end position="1457"/>
    </location>
</feature>
<feature type="compositionally biased region" description="Basic and acidic residues" evidence="1">
    <location>
        <begin position="1223"/>
        <end position="1237"/>
    </location>
</feature>
<accession>A0A8T3BZT6</accession>
<evidence type="ECO:0000256" key="1">
    <source>
        <dbReference type="SAM" id="MobiDB-lite"/>
    </source>
</evidence>
<feature type="region of interest" description="Disordered" evidence="1">
    <location>
        <begin position="1149"/>
        <end position="1370"/>
    </location>
</feature>
<feature type="region of interest" description="Disordered" evidence="1">
    <location>
        <begin position="396"/>
        <end position="426"/>
    </location>
</feature>
<feature type="compositionally biased region" description="Basic residues" evidence="1">
    <location>
        <begin position="681"/>
        <end position="690"/>
    </location>
</feature>
<feature type="compositionally biased region" description="Basic and acidic residues" evidence="1">
    <location>
        <begin position="1501"/>
        <end position="1526"/>
    </location>
</feature>
<feature type="compositionally biased region" description="Basic and acidic residues" evidence="1">
    <location>
        <begin position="1352"/>
        <end position="1370"/>
    </location>
</feature>
<feature type="compositionally biased region" description="Basic and acidic residues" evidence="1">
    <location>
        <begin position="1187"/>
        <end position="1212"/>
    </location>
</feature>
<keyword evidence="3" id="KW-1185">Reference proteome</keyword>
<feature type="compositionally biased region" description="Polar residues" evidence="1">
    <location>
        <begin position="1295"/>
        <end position="1305"/>
    </location>
</feature>
<reference evidence="2" key="1">
    <citation type="journal article" date="2022" name="Front. Genet.">
        <title>Chromosome-Scale Assembly of the Dendrobium nobile Genome Provides Insights Into the Molecular Mechanism of the Biosynthesis of the Medicinal Active Ingredient of Dendrobium.</title>
        <authorList>
            <person name="Xu Q."/>
            <person name="Niu S.-C."/>
            <person name="Li K.-L."/>
            <person name="Zheng P.-J."/>
            <person name="Zhang X.-J."/>
            <person name="Jia Y."/>
            <person name="Liu Y."/>
            <person name="Niu Y.-X."/>
            <person name="Yu L.-H."/>
            <person name="Chen D.-F."/>
            <person name="Zhang G.-Q."/>
        </authorList>
    </citation>
    <scope>NUCLEOTIDE SEQUENCE</scope>
    <source>
        <tissue evidence="2">Leaf</tissue>
    </source>
</reference>
<name>A0A8T3BZT6_DENNO</name>
<evidence type="ECO:0000313" key="3">
    <source>
        <dbReference type="Proteomes" id="UP000829196"/>
    </source>
</evidence>
<feature type="compositionally biased region" description="Basic and acidic residues" evidence="1">
    <location>
        <begin position="1267"/>
        <end position="1285"/>
    </location>
</feature>
<feature type="region of interest" description="Disordered" evidence="1">
    <location>
        <begin position="184"/>
        <end position="219"/>
    </location>
</feature>
<feature type="compositionally biased region" description="Basic and acidic residues" evidence="1">
    <location>
        <begin position="714"/>
        <end position="724"/>
    </location>
</feature>
<feature type="region of interest" description="Disordered" evidence="1">
    <location>
        <begin position="1545"/>
        <end position="1566"/>
    </location>
</feature>
<feature type="compositionally biased region" description="Polar residues" evidence="1">
    <location>
        <begin position="1241"/>
        <end position="1257"/>
    </location>
</feature>
<proteinExistence type="predicted"/>
<feature type="region of interest" description="Disordered" evidence="1">
    <location>
        <begin position="657"/>
        <end position="736"/>
    </location>
</feature>
<evidence type="ECO:0000313" key="2">
    <source>
        <dbReference type="EMBL" id="KAI0523611.1"/>
    </source>
</evidence>
<organism evidence="2 3">
    <name type="scientific">Dendrobium nobile</name>
    <name type="common">Orchid</name>
    <dbReference type="NCBI Taxonomy" id="94219"/>
    <lineage>
        <taxon>Eukaryota</taxon>
        <taxon>Viridiplantae</taxon>
        <taxon>Streptophyta</taxon>
        <taxon>Embryophyta</taxon>
        <taxon>Tracheophyta</taxon>
        <taxon>Spermatophyta</taxon>
        <taxon>Magnoliopsida</taxon>
        <taxon>Liliopsida</taxon>
        <taxon>Asparagales</taxon>
        <taxon>Orchidaceae</taxon>
        <taxon>Epidendroideae</taxon>
        <taxon>Malaxideae</taxon>
        <taxon>Dendrobiinae</taxon>
        <taxon>Dendrobium</taxon>
    </lineage>
</organism>
<feature type="compositionally biased region" description="Polar residues" evidence="1">
    <location>
        <begin position="1397"/>
        <end position="1417"/>
    </location>
</feature>
<feature type="compositionally biased region" description="Basic residues" evidence="1">
    <location>
        <begin position="520"/>
        <end position="529"/>
    </location>
</feature>
<comment type="caution">
    <text evidence="2">The sequence shown here is derived from an EMBL/GenBank/DDBJ whole genome shotgun (WGS) entry which is preliminary data.</text>
</comment>
<feature type="compositionally biased region" description="Polar residues" evidence="1">
    <location>
        <begin position="668"/>
        <end position="677"/>
    </location>
</feature>
<feature type="compositionally biased region" description="Polar residues" evidence="1">
    <location>
        <begin position="1031"/>
        <end position="1044"/>
    </location>
</feature>
<feature type="region of interest" description="Disordered" evidence="1">
    <location>
        <begin position="504"/>
        <end position="533"/>
    </location>
</feature>
<feature type="region of interest" description="Disordered" evidence="1">
    <location>
        <begin position="1030"/>
        <end position="1060"/>
    </location>
</feature>
<dbReference type="EMBL" id="JAGYWB010000005">
    <property type="protein sequence ID" value="KAI0523611.1"/>
    <property type="molecule type" value="Genomic_DNA"/>
</dbReference>
<feature type="compositionally biased region" description="Basic and acidic residues" evidence="1">
    <location>
        <begin position="1308"/>
        <end position="1331"/>
    </location>
</feature>
<dbReference type="Proteomes" id="UP000829196">
    <property type="component" value="Unassembled WGS sequence"/>
</dbReference>
<feature type="region of interest" description="Disordered" evidence="1">
    <location>
        <begin position="291"/>
        <end position="318"/>
    </location>
</feature>
<gene>
    <name evidence="2" type="ORF">KFK09_006007</name>
</gene>
<protein>
    <submittedName>
        <fullName evidence="2">Uncharacterized protein</fullName>
    </submittedName>
</protein>
<feature type="compositionally biased region" description="Polar residues" evidence="1">
    <location>
        <begin position="1435"/>
        <end position="1449"/>
    </location>
</feature>
<feature type="region of interest" description="Disordered" evidence="1">
    <location>
        <begin position="1501"/>
        <end position="1528"/>
    </location>
</feature>
<feature type="compositionally biased region" description="Basic residues" evidence="1">
    <location>
        <begin position="304"/>
        <end position="313"/>
    </location>
</feature>
<feature type="compositionally biased region" description="Basic residues" evidence="1">
    <location>
        <begin position="412"/>
        <end position="421"/>
    </location>
</feature>
<dbReference type="OrthoDB" id="1093005at2759"/>
<feature type="compositionally biased region" description="Polar residues" evidence="1">
    <location>
        <begin position="193"/>
        <end position="202"/>
    </location>
</feature>
<sequence length="1566" mass="173311">MASEILPPPTDSLHTIFVDSNVDTHLALVVSLYDTISEVKAKIAAEHALCFQGIGEIGIQAIKVRRRGFFYNLTDSMYVLNAFDGVQGSWFVCIDIVPICTVKNQKILPNEVTNEQMKHHDNAVPVCSVDRHQEIVFCGLSPTNIYPDGQKSLNPSIDHGHRPTMLIDQEKGDRRKDDCKNLDTEASDAMPSATCTHKTISSKTRKTSQQDKLLESQSQHYIVEKKSGKKLKDGLHEEHLEVCRRRNKFNRSEDIDESNKTTNASPKINCDGKKEFLADYSEGLPSKLPHENAISLQNTPLEKHTKKRKSKSSKSHEVACLAMPSETAVVVEKKSGKKLKDGLHEEHLEVCRRQNKFNRSENIDESNKTTNASPKINCDGKKEVLADYSEGLPSKLPHENAISLQNTPLEKHTKKRKSKSSKSHEVACLAMPSETAVVVEKKSGKKLKDGLHEEHLEVCRRQNKFNRSEDIDESNKTTNASPKINCDGKKEVLADYSEGLPSKLPHENAISLQNTPLEKHTKKRKSKSSKSHEVACLAMPSETAVVRSPQVITDPQNSGKEGNAFIFSEKCPIEPNIEKLLPNDEGDTSTTHDTASFLEVANQKENGHSMEVNKEPIEEQIRQINPENRSQKHMNSSQYTNVVSSKEPAEAKVSSQAVSEFPIKSPHENTISLQNPQLEKHTKKRKRKSSKSHEEAPIVMPYGSVVVRSPQQRSDSHNSRKETSAHIFSGKYPAEPSIEESLANDERDMSTSHDTASFLEVSNQKESRHYLKINEEPIEEHILQVNPEDQSKKHLNSDQGTNVDVNLEETAEARVSSPLASESTTKLYCSTEKFQSQSSKILEPKEANDQESREFYATKHITDMNLGEAGYVIANAGISASSEKFPSDEQATNAVSSLKGANKECVFAKVDYKGLSKSQRTTKKSKAELSRVCESAELNGRKDQFNSDNAQVSLNDAQNESNAANFIKQADQKADGDHSIDAIIKILSSFKKISNQEEVSDMNSGNPPISIPNNLSEACDAFVKQAAEISVPSQTSSEVQAKPSQSRKKSKCEPSKLSSQENSDVLLLKFNGLVPESNDERGSDPSELSNKSNQKINLHCMDARVNAPLSVENSSKLVELPQVNPFESPSCKLQDFTEQSNAEIIVKGHVTQHEPLAAPTKSKCDRKKSKKESLKSQVSSEMSEPARFCRPDDSTIKPDDYLGPREGKHDPAVHAVDPPSGKSESRKKNSTNEKTDIKQPYQDSPTNLVQPSSNKQHLATGEPLENDINHETVDVVHGTGTKDSKTGIVRKAKNTKQSGKQNSSFGKIESDSSLHETNDKPKLDKKLHNFEPESNIPLSKSGAIGDKQRKKIVADGKGKTRSLVPDHDIDNMVSKDDVRYKFLNSSTKSNPLGDAVGSNNADVSQSDVMATEVASSESTEDTPYQKGRYRVVRKNPSSIHSDASVTSSKSENDTCKKKASIKTALDDLSLSVDPESHLEEVQTKASALKLPMIINFFGTESDERGEISKKTDGRTKNHSRSDDSARKTPLSFILKSSISYKKSKITASQSEFPESQPMGMVLETQP</sequence>